<dbReference type="Pfam" id="PF02915">
    <property type="entry name" value="Rubrerythrin"/>
    <property type="match status" value="1"/>
</dbReference>
<dbReference type="CDD" id="cd07908">
    <property type="entry name" value="Mn_catalase_like"/>
    <property type="match status" value="1"/>
</dbReference>
<protein>
    <submittedName>
        <fullName evidence="2">Bacterioferritin</fullName>
    </submittedName>
</protein>
<reference evidence="2 3" key="1">
    <citation type="submission" date="2016-11" db="EMBL/GenBank/DDBJ databases">
        <authorList>
            <person name="Jaros S."/>
            <person name="Januszkiewicz K."/>
            <person name="Wedrychowicz H."/>
        </authorList>
    </citation>
    <scope>NUCLEOTIDE SEQUENCE [LARGE SCALE GENOMIC DNA]</scope>
    <source>
        <strain evidence="2 3">DSM 21864</strain>
    </source>
</reference>
<dbReference type="GO" id="GO:0046872">
    <property type="term" value="F:metal ion binding"/>
    <property type="evidence" value="ECO:0007669"/>
    <property type="project" value="InterPro"/>
</dbReference>
<evidence type="ECO:0000313" key="2">
    <source>
        <dbReference type="EMBL" id="SHJ33768.1"/>
    </source>
</evidence>
<dbReference type="OrthoDB" id="9791649at2"/>
<dbReference type="InterPro" id="IPR012347">
    <property type="entry name" value="Ferritin-like"/>
</dbReference>
<dbReference type="GO" id="GO:0016491">
    <property type="term" value="F:oxidoreductase activity"/>
    <property type="evidence" value="ECO:0007669"/>
    <property type="project" value="InterPro"/>
</dbReference>
<evidence type="ECO:0000313" key="3">
    <source>
        <dbReference type="Proteomes" id="UP000184080"/>
    </source>
</evidence>
<keyword evidence="3" id="KW-1185">Reference proteome</keyword>
<dbReference type="Gene3D" id="1.20.1260.10">
    <property type="match status" value="2"/>
</dbReference>
<feature type="domain" description="Rubrerythrin diiron-binding" evidence="1">
    <location>
        <begin position="41"/>
        <end position="169"/>
    </location>
</feature>
<dbReference type="InterPro" id="IPR009078">
    <property type="entry name" value="Ferritin-like_SF"/>
</dbReference>
<gene>
    <name evidence="2" type="ORF">SAMN05444401_2821</name>
</gene>
<organism evidence="2 3">
    <name type="scientific">Clostridium amylolyticum</name>
    <dbReference type="NCBI Taxonomy" id="1121298"/>
    <lineage>
        <taxon>Bacteria</taxon>
        <taxon>Bacillati</taxon>
        <taxon>Bacillota</taxon>
        <taxon>Clostridia</taxon>
        <taxon>Eubacteriales</taxon>
        <taxon>Clostridiaceae</taxon>
        <taxon>Clostridium</taxon>
    </lineage>
</organism>
<evidence type="ECO:0000259" key="1">
    <source>
        <dbReference type="Pfam" id="PF02915"/>
    </source>
</evidence>
<dbReference type="EMBL" id="FQZO01000004">
    <property type="protein sequence ID" value="SHJ33768.1"/>
    <property type="molecule type" value="Genomic_DNA"/>
</dbReference>
<dbReference type="AlphaFoldDB" id="A0A1M6IH70"/>
<dbReference type="RefSeq" id="WP_073007853.1">
    <property type="nucleotide sequence ID" value="NZ_FQZO01000004.1"/>
</dbReference>
<accession>A0A1M6IH70</accession>
<dbReference type="InterPro" id="IPR003251">
    <property type="entry name" value="Rr_diiron-bd_dom"/>
</dbReference>
<dbReference type="Proteomes" id="UP000184080">
    <property type="component" value="Unassembled WGS sequence"/>
</dbReference>
<name>A0A1M6IH70_9CLOT</name>
<proteinExistence type="predicted"/>
<dbReference type="SUPFAM" id="SSF47240">
    <property type="entry name" value="Ferritin-like"/>
    <property type="match status" value="1"/>
</dbReference>
<dbReference type="STRING" id="1121298.SAMN05444401_2821"/>
<sequence>MPGDISKHTKYMDSKPYPEPKVECENVFYANLLLQDYAGMVSEFTAVSLYSFQHIVSDKEYKDYAELIGGISIVEMKHLELLGETIKLLGRKPAFISCSCNEWEYWKASHVDYSDNILDMLRADIRAESEAIENYNKHLEMIGDKYIRKLLDRIIIDEKLHLKLFQNMYNKYLMKEKKKEEEKNKASKSKKHKD</sequence>